<evidence type="ECO:0000256" key="1">
    <source>
        <dbReference type="ARBA" id="ARBA00004613"/>
    </source>
</evidence>
<dbReference type="GO" id="GO:0036122">
    <property type="term" value="F:BMP binding"/>
    <property type="evidence" value="ECO:0007669"/>
    <property type="project" value="TreeGrafter"/>
</dbReference>
<dbReference type="Gene3D" id="2.10.90.10">
    <property type="entry name" value="Cystine-knot cytokines"/>
    <property type="match status" value="1"/>
</dbReference>
<evidence type="ECO:0000256" key="2">
    <source>
        <dbReference type="ARBA" id="ARBA00007872"/>
    </source>
</evidence>
<dbReference type="Proteomes" id="UP000001074">
    <property type="component" value="Unassembled WGS sequence"/>
</dbReference>
<dbReference type="AlphaFoldDB" id="G1QAZ6"/>
<keyword evidence="3" id="KW-0964">Secreted</keyword>
<evidence type="ECO:0000313" key="9">
    <source>
        <dbReference type="Ensembl" id="ENSMLUP00000020879.1"/>
    </source>
</evidence>
<name>G1QAZ6_MYOLU</name>
<comment type="subcellular location">
    <subcellularLocation>
        <location evidence="1">Secreted</location>
    </subcellularLocation>
</comment>
<dbReference type="EMBL" id="AAPE02050497">
    <property type="status" value="NOT_ANNOTATED_CDS"/>
    <property type="molecule type" value="Genomic_DNA"/>
</dbReference>
<dbReference type="GO" id="GO:0038098">
    <property type="term" value="P:sequestering of BMP from receptor via BMP binding"/>
    <property type="evidence" value="ECO:0007669"/>
    <property type="project" value="TreeGrafter"/>
</dbReference>
<dbReference type="InterPro" id="IPR029034">
    <property type="entry name" value="Cystine-knot_cytokine"/>
</dbReference>
<feature type="signal peptide" evidence="7">
    <location>
        <begin position="1"/>
        <end position="21"/>
    </location>
</feature>
<dbReference type="EMBL" id="AAPE02050498">
    <property type="status" value="NOT_ANNOTATED_CDS"/>
    <property type="molecule type" value="Genomic_DNA"/>
</dbReference>
<dbReference type="Pfam" id="PF03045">
    <property type="entry name" value="DAN"/>
    <property type="match status" value="1"/>
</dbReference>
<evidence type="ECO:0000256" key="6">
    <source>
        <dbReference type="SAM" id="MobiDB-lite"/>
    </source>
</evidence>
<comment type="similarity">
    <text evidence="2">Belongs to the DAN family.</text>
</comment>
<dbReference type="Ensembl" id="ENSMLUT00000026268.1">
    <property type="protein sequence ID" value="ENSMLUP00000020879.1"/>
    <property type="gene ID" value="ENSMLUG00000028792.1"/>
</dbReference>
<evidence type="ECO:0000313" key="10">
    <source>
        <dbReference type="Proteomes" id="UP000001074"/>
    </source>
</evidence>
<dbReference type="PANTHER" id="PTHR15283">
    <property type="entry name" value="GREMLIN 1"/>
    <property type="match status" value="1"/>
</dbReference>
<feature type="chain" id="PRO_5003419365" evidence="7">
    <location>
        <begin position="22"/>
        <end position="169"/>
    </location>
</feature>
<proteinExistence type="inferred from homology"/>
<keyword evidence="5" id="KW-1015">Disulfide bond</keyword>
<keyword evidence="4 7" id="KW-0732">Signal</keyword>
<dbReference type="GO" id="GO:0005615">
    <property type="term" value="C:extracellular space"/>
    <property type="evidence" value="ECO:0007669"/>
    <property type="project" value="TreeGrafter"/>
</dbReference>
<organism evidence="9 10">
    <name type="scientific">Myotis lucifugus</name>
    <name type="common">Little brown bat</name>
    <dbReference type="NCBI Taxonomy" id="59463"/>
    <lineage>
        <taxon>Eukaryota</taxon>
        <taxon>Metazoa</taxon>
        <taxon>Chordata</taxon>
        <taxon>Craniata</taxon>
        <taxon>Vertebrata</taxon>
        <taxon>Euteleostomi</taxon>
        <taxon>Mammalia</taxon>
        <taxon>Eutheria</taxon>
        <taxon>Laurasiatheria</taxon>
        <taxon>Chiroptera</taxon>
        <taxon>Yangochiroptera</taxon>
        <taxon>Vespertilionidae</taxon>
        <taxon>Myotis</taxon>
    </lineage>
</organism>
<feature type="region of interest" description="Disordered" evidence="6">
    <location>
        <begin position="22"/>
        <end position="55"/>
    </location>
</feature>
<dbReference type="eggNOG" id="ENOG502QZFW">
    <property type="taxonomic scope" value="Eukaryota"/>
</dbReference>
<sequence>MFWKLWLSVILAAALARAADGRRNRPAGAIPSPYKDGGGGGGGGGGGSSNNHSERWQHQVKEVLASSQEALVVTERKYLSDWCKTQPLRQTLGEEGCRSRTVLNRFCYGQCNFLSTSRGHGAQEEASFQSCASASRSASASVLVGARLPRPDPPFRLKKSVNLSDSNKQ</sequence>
<evidence type="ECO:0000256" key="7">
    <source>
        <dbReference type="SAM" id="SignalP"/>
    </source>
</evidence>
<evidence type="ECO:0000256" key="3">
    <source>
        <dbReference type="ARBA" id="ARBA00022525"/>
    </source>
</evidence>
<dbReference type="PANTHER" id="PTHR15283:SF2">
    <property type="entry name" value="GREMLIN-2"/>
    <property type="match status" value="1"/>
</dbReference>
<dbReference type="GO" id="GO:0048018">
    <property type="term" value="F:receptor ligand activity"/>
    <property type="evidence" value="ECO:0007669"/>
    <property type="project" value="TreeGrafter"/>
</dbReference>
<evidence type="ECO:0000256" key="4">
    <source>
        <dbReference type="ARBA" id="ARBA00022729"/>
    </source>
</evidence>
<feature type="domain" description="DAN" evidence="8">
    <location>
        <begin position="63"/>
        <end position="158"/>
    </location>
</feature>
<dbReference type="GO" id="GO:0009887">
    <property type="term" value="P:animal organ morphogenesis"/>
    <property type="evidence" value="ECO:0007669"/>
    <property type="project" value="TreeGrafter"/>
</dbReference>
<dbReference type="InterPro" id="IPR004133">
    <property type="entry name" value="DAN_dom"/>
</dbReference>
<feature type="region of interest" description="Disordered" evidence="6">
    <location>
        <begin position="142"/>
        <end position="169"/>
    </location>
</feature>
<dbReference type="STRING" id="59463.ENSMLUP00000020879"/>
<reference evidence="9 10" key="1">
    <citation type="journal article" date="2011" name="Nature">
        <title>A high-resolution map of human evolutionary constraint using 29 mammals.</title>
        <authorList>
            <person name="Lindblad-Toh K."/>
            <person name="Garber M."/>
            <person name="Zuk O."/>
            <person name="Lin M.F."/>
            <person name="Parker B.J."/>
            <person name="Washietl S."/>
            <person name="Kheradpour P."/>
            <person name="Ernst J."/>
            <person name="Jordan G."/>
            <person name="Mauceli E."/>
            <person name="Ward L.D."/>
            <person name="Lowe C.B."/>
            <person name="Holloway A.K."/>
            <person name="Clamp M."/>
            <person name="Gnerre S."/>
            <person name="Alfoldi J."/>
            <person name="Beal K."/>
            <person name="Chang J."/>
            <person name="Clawson H."/>
            <person name="Cuff J."/>
            <person name="Di Palma F."/>
            <person name="Fitzgerald S."/>
            <person name="Flicek P."/>
            <person name="Guttman M."/>
            <person name="Hubisz M.J."/>
            <person name="Jaffe D.B."/>
            <person name="Jungreis I."/>
            <person name="Kent W.J."/>
            <person name="Kostka D."/>
            <person name="Lara M."/>
            <person name="Martins A.L."/>
            <person name="Massingham T."/>
            <person name="Moltke I."/>
            <person name="Raney B.J."/>
            <person name="Rasmussen M.D."/>
            <person name="Robinson J."/>
            <person name="Stark A."/>
            <person name="Vilella A.J."/>
            <person name="Wen J."/>
            <person name="Xie X."/>
            <person name="Zody M.C."/>
            <person name="Baldwin J."/>
            <person name="Bloom T."/>
            <person name="Chin C.W."/>
            <person name="Heiman D."/>
            <person name="Nicol R."/>
            <person name="Nusbaum C."/>
            <person name="Young S."/>
            <person name="Wilkinson J."/>
            <person name="Worley K.C."/>
            <person name="Kovar C.L."/>
            <person name="Muzny D.M."/>
            <person name="Gibbs R.A."/>
            <person name="Cree A."/>
            <person name="Dihn H.H."/>
            <person name="Fowler G."/>
            <person name="Jhangiani S."/>
            <person name="Joshi V."/>
            <person name="Lee S."/>
            <person name="Lewis L.R."/>
            <person name="Nazareth L.V."/>
            <person name="Okwuonu G."/>
            <person name="Santibanez J."/>
            <person name="Warren W.C."/>
            <person name="Mardis E.R."/>
            <person name="Weinstock G.M."/>
            <person name="Wilson R.K."/>
            <person name="Delehaunty K."/>
            <person name="Dooling D."/>
            <person name="Fronik C."/>
            <person name="Fulton L."/>
            <person name="Fulton B."/>
            <person name="Graves T."/>
            <person name="Minx P."/>
            <person name="Sodergren E."/>
            <person name="Birney E."/>
            <person name="Margulies E.H."/>
            <person name="Herrero J."/>
            <person name="Green E.D."/>
            <person name="Haussler D."/>
            <person name="Siepel A."/>
            <person name="Goldman N."/>
            <person name="Pollard K.S."/>
            <person name="Pedersen J.S."/>
            <person name="Lander E.S."/>
            <person name="Kellis M."/>
        </authorList>
    </citation>
    <scope>NUCLEOTIDE SEQUENCE [LARGE SCALE GENOMIC DNA]</scope>
</reference>
<accession>G1QAZ6</accession>
<evidence type="ECO:0000259" key="8">
    <source>
        <dbReference type="Pfam" id="PF03045"/>
    </source>
</evidence>
<keyword evidence="10" id="KW-1185">Reference proteome</keyword>
<reference evidence="9" key="2">
    <citation type="submission" date="2025-08" db="UniProtKB">
        <authorList>
            <consortium name="Ensembl"/>
        </authorList>
    </citation>
    <scope>IDENTIFICATION</scope>
</reference>
<dbReference type="HOGENOM" id="CLU_101024_0_0_1"/>
<dbReference type="InParanoid" id="G1QAZ6"/>
<dbReference type="OMA" id="SHGHVAR"/>
<protein>
    <submittedName>
        <fullName evidence="9">Gremlin 2, DAN family BMP antagonist</fullName>
    </submittedName>
</protein>
<feature type="compositionally biased region" description="Gly residues" evidence="6">
    <location>
        <begin position="36"/>
        <end position="48"/>
    </location>
</feature>
<evidence type="ECO:0000256" key="5">
    <source>
        <dbReference type="ARBA" id="ARBA00023157"/>
    </source>
</evidence>
<dbReference type="GeneTree" id="ENSGT00940000154209"/>
<reference evidence="9" key="3">
    <citation type="submission" date="2025-09" db="UniProtKB">
        <authorList>
            <consortium name="Ensembl"/>
        </authorList>
    </citation>
    <scope>IDENTIFICATION</scope>
</reference>
<gene>
    <name evidence="9" type="primary">GREM2</name>
</gene>